<dbReference type="GO" id="GO:0003676">
    <property type="term" value="F:nucleic acid binding"/>
    <property type="evidence" value="ECO:0007669"/>
    <property type="project" value="InterPro"/>
</dbReference>
<evidence type="ECO:0000259" key="3">
    <source>
        <dbReference type="PROSITE" id="PS50175"/>
    </source>
</evidence>
<evidence type="ECO:0000256" key="2">
    <source>
        <dbReference type="SAM" id="MobiDB-lite"/>
    </source>
</evidence>
<dbReference type="AlphaFoldDB" id="A0AAV4IKQ1"/>
<dbReference type="GO" id="GO:0006508">
    <property type="term" value="P:proteolysis"/>
    <property type="evidence" value="ECO:0007669"/>
    <property type="project" value="InterPro"/>
</dbReference>
<dbReference type="InterPro" id="IPR050951">
    <property type="entry name" value="Retrovirus_Pol_polyprotein"/>
</dbReference>
<keyword evidence="5" id="KW-1185">Reference proteome</keyword>
<organism evidence="4 5">
    <name type="scientific">Elysia marginata</name>
    <dbReference type="NCBI Taxonomy" id="1093978"/>
    <lineage>
        <taxon>Eukaryota</taxon>
        <taxon>Metazoa</taxon>
        <taxon>Spiralia</taxon>
        <taxon>Lophotrochozoa</taxon>
        <taxon>Mollusca</taxon>
        <taxon>Gastropoda</taxon>
        <taxon>Heterobranchia</taxon>
        <taxon>Euthyneura</taxon>
        <taxon>Panpulmonata</taxon>
        <taxon>Sacoglossa</taxon>
        <taxon>Placobranchoidea</taxon>
        <taxon>Plakobranchidae</taxon>
        <taxon>Elysia</taxon>
    </lineage>
</organism>
<dbReference type="InterPro" id="IPR036875">
    <property type="entry name" value="Znf_CCHC_sf"/>
</dbReference>
<feature type="region of interest" description="Disordered" evidence="2">
    <location>
        <begin position="193"/>
        <end position="236"/>
    </location>
</feature>
<feature type="domain" description="Peptidase A2" evidence="3">
    <location>
        <begin position="299"/>
        <end position="378"/>
    </location>
</feature>
<proteinExistence type="predicted"/>
<name>A0AAV4IKQ1_9GAST</name>
<dbReference type="GO" id="GO:0004190">
    <property type="term" value="F:aspartic-type endopeptidase activity"/>
    <property type="evidence" value="ECO:0007669"/>
    <property type="project" value="InterPro"/>
</dbReference>
<sequence length="474" mass="53310">MAEKTSIPLPKEYLPYPGEPVLPFKLWIKVFDNFLHMRDAFRDSPTTDEQKNRFLYNLLGLEGIRIFSAHPMSDNLSSASHKDFRTAVVALFQKPVNPLKAYFDFERRRQAPTESTTDFVTALRSLMSDCDFAGRENHHLAIRIVCVCHDTETQKRLLALPSIDLDEVISIMQADETALQSVAAINNGSVPYQANKLRREPSVKSSPNRPRKPTRPAQLTCNNCGRTGHRSRDPTCPANGKNCNACGKANHFSSVCQSKPLTQRQSNNKLKALRNNSGAVHKPFHHTIELLSGARYVKFSAEVDTGAEISGVTENFYKKNFQHLPLLPPANLRNFDGSTFSKASMGRFITHVRHKGTVIANEFHVLPSLCAAVIGRDLIQRLSLHIEGAPMKVSALNAHNHHVLSDFPRLLSDELGTFPDYEHVITVTDDAMPSAKKLRLFPYHVVKQRRKKSPLWIKLASGRKWTSHSGSIHW</sequence>
<dbReference type="Pfam" id="PF00098">
    <property type="entry name" value="zf-CCHC"/>
    <property type="match status" value="1"/>
</dbReference>
<protein>
    <submittedName>
        <fullName evidence="4">Retrovirus-related Pol polyprotein from transposon 17.6</fullName>
    </submittedName>
</protein>
<dbReference type="Gene3D" id="2.40.70.10">
    <property type="entry name" value="Acid Proteases"/>
    <property type="match status" value="1"/>
</dbReference>
<accession>A0AAV4IKQ1</accession>
<dbReference type="SUPFAM" id="SSF57756">
    <property type="entry name" value="Retrovirus zinc finger-like domains"/>
    <property type="match status" value="1"/>
</dbReference>
<dbReference type="SUPFAM" id="SSF50630">
    <property type="entry name" value="Acid proteases"/>
    <property type="match status" value="1"/>
</dbReference>
<dbReference type="InterPro" id="IPR001878">
    <property type="entry name" value="Znf_CCHC"/>
</dbReference>
<dbReference type="Proteomes" id="UP000762676">
    <property type="component" value="Unassembled WGS sequence"/>
</dbReference>
<dbReference type="Gene3D" id="4.10.60.10">
    <property type="entry name" value="Zinc finger, CCHC-type"/>
    <property type="match status" value="1"/>
</dbReference>
<dbReference type="GO" id="GO:0008270">
    <property type="term" value="F:zinc ion binding"/>
    <property type="evidence" value="ECO:0007669"/>
    <property type="project" value="InterPro"/>
</dbReference>
<reference evidence="4 5" key="1">
    <citation type="journal article" date="2021" name="Elife">
        <title>Chloroplast acquisition without the gene transfer in kleptoplastic sea slugs, Plakobranchus ocellatus.</title>
        <authorList>
            <person name="Maeda T."/>
            <person name="Takahashi S."/>
            <person name="Yoshida T."/>
            <person name="Shimamura S."/>
            <person name="Takaki Y."/>
            <person name="Nagai Y."/>
            <person name="Toyoda A."/>
            <person name="Suzuki Y."/>
            <person name="Arimoto A."/>
            <person name="Ishii H."/>
            <person name="Satoh N."/>
            <person name="Nishiyama T."/>
            <person name="Hasebe M."/>
            <person name="Maruyama T."/>
            <person name="Minagawa J."/>
            <person name="Obokata J."/>
            <person name="Shigenobu S."/>
        </authorList>
    </citation>
    <scope>NUCLEOTIDE SEQUENCE [LARGE SCALE GENOMIC DNA]</scope>
</reference>
<dbReference type="EMBL" id="BMAT01006347">
    <property type="protein sequence ID" value="GFS10757.1"/>
    <property type="molecule type" value="Genomic_DNA"/>
</dbReference>
<dbReference type="InterPro" id="IPR001995">
    <property type="entry name" value="Peptidase_A2_cat"/>
</dbReference>
<dbReference type="InterPro" id="IPR021109">
    <property type="entry name" value="Peptidase_aspartic_dom_sf"/>
</dbReference>
<dbReference type="PANTHER" id="PTHR37984">
    <property type="entry name" value="PROTEIN CBG26694"/>
    <property type="match status" value="1"/>
</dbReference>
<evidence type="ECO:0000256" key="1">
    <source>
        <dbReference type="ARBA" id="ARBA00022801"/>
    </source>
</evidence>
<keyword evidence="1" id="KW-0378">Hydrolase</keyword>
<evidence type="ECO:0000313" key="5">
    <source>
        <dbReference type="Proteomes" id="UP000762676"/>
    </source>
</evidence>
<evidence type="ECO:0000313" key="4">
    <source>
        <dbReference type="EMBL" id="GFS10757.1"/>
    </source>
</evidence>
<dbReference type="PANTHER" id="PTHR37984:SF9">
    <property type="entry name" value="INTEGRASE CATALYTIC DOMAIN-CONTAINING PROTEIN"/>
    <property type="match status" value="1"/>
</dbReference>
<dbReference type="SMART" id="SM00343">
    <property type="entry name" value="ZnF_C2HC"/>
    <property type="match status" value="2"/>
</dbReference>
<comment type="caution">
    <text evidence="4">The sequence shown here is derived from an EMBL/GenBank/DDBJ whole genome shotgun (WGS) entry which is preliminary data.</text>
</comment>
<dbReference type="PROSITE" id="PS50175">
    <property type="entry name" value="ASP_PROT_RETROV"/>
    <property type="match status" value="1"/>
</dbReference>
<gene>
    <name evidence="4" type="ORF">ElyMa_003069000</name>
</gene>